<keyword evidence="1" id="KW-0040">ANK repeat</keyword>
<evidence type="ECO:0000313" key="2">
    <source>
        <dbReference type="EMBL" id="THC91832.1"/>
    </source>
</evidence>
<dbReference type="InterPro" id="IPR002110">
    <property type="entry name" value="Ankyrin_rpt"/>
</dbReference>
<dbReference type="Gene3D" id="1.25.40.20">
    <property type="entry name" value="Ankyrin repeat-containing domain"/>
    <property type="match status" value="1"/>
</dbReference>
<accession>A0A4S3JA47</accession>
<keyword evidence="3" id="KW-1185">Reference proteome</keyword>
<reference evidence="2 3" key="1">
    <citation type="submission" date="2019-03" db="EMBL/GenBank/DDBJ databases">
        <title>The genome sequence of a newly discovered highly antifungal drug resistant Aspergillus species, Aspergillus tanneri NIH 1004.</title>
        <authorList>
            <person name="Mounaud S."/>
            <person name="Singh I."/>
            <person name="Joardar V."/>
            <person name="Pakala S."/>
            <person name="Pakala S."/>
            <person name="Venepally P."/>
            <person name="Hoover J."/>
            <person name="Nierman W."/>
            <person name="Chung J."/>
            <person name="Losada L."/>
        </authorList>
    </citation>
    <scope>NUCLEOTIDE SEQUENCE [LARGE SCALE GENOMIC DNA]</scope>
    <source>
        <strain evidence="2 3">NIH1004</strain>
    </source>
</reference>
<evidence type="ECO:0000256" key="1">
    <source>
        <dbReference type="PROSITE-ProRule" id="PRU00023"/>
    </source>
</evidence>
<protein>
    <submittedName>
        <fullName evidence="2">Uncharacterized protein</fullName>
    </submittedName>
</protein>
<gene>
    <name evidence="2" type="ORF">EYZ11_008702</name>
</gene>
<dbReference type="Pfam" id="PF12796">
    <property type="entry name" value="Ank_2"/>
    <property type="match status" value="1"/>
</dbReference>
<dbReference type="PROSITE" id="PS50088">
    <property type="entry name" value="ANK_REPEAT"/>
    <property type="match status" value="1"/>
</dbReference>
<sequence length="89" mass="9542">MAPIQTSKTPAYMGKDRAQVDATDSVQETPLPYAVSQGAIKQAQALLENGSSIMARDAEGRAVLYLATWPYIGSPDMINWLVKSGADVN</sequence>
<comment type="caution">
    <text evidence="2">The sequence shown here is derived from an EMBL/GenBank/DDBJ whole genome shotgun (WGS) entry which is preliminary data.</text>
</comment>
<proteinExistence type="predicted"/>
<dbReference type="VEuPathDB" id="FungiDB:EYZ11_008702"/>
<evidence type="ECO:0000313" key="3">
    <source>
        <dbReference type="Proteomes" id="UP000308092"/>
    </source>
</evidence>
<organism evidence="2 3">
    <name type="scientific">Aspergillus tanneri</name>
    <dbReference type="NCBI Taxonomy" id="1220188"/>
    <lineage>
        <taxon>Eukaryota</taxon>
        <taxon>Fungi</taxon>
        <taxon>Dikarya</taxon>
        <taxon>Ascomycota</taxon>
        <taxon>Pezizomycotina</taxon>
        <taxon>Eurotiomycetes</taxon>
        <taxon>Eurotiomycetidae</taxon>
        <taxon>Eurotiales</taxon>
        <taxon>Aspergillaceae</taxon>
        <taxon>Aspergillus</taxon>
        <taxon>Aspergillus subgen. Circumdati</taxon>
    </lineage>
</organism>
<dbReference type="SUPFAM" id="SSF48403">
    <property type="entry name" value="Ankyrin repeat"/>
    <property type="match status" value="1"/>
</dbReference>
<dbReference type="InterPro" id="IPR036770">
    <property type="entry name" value="Ankyrin_rpt-contain_sf"/>
</dbReference>
<dbReference type="EMBL" id="SOSA01000380">
    <property type="protein sequence ID" value="THC91832.1"/>
    <property type="molecule type" value="Genomic_DNA"/>
</dbReference>
<name>A0A4S3JA47_9EURO</name>
<feature type="repeat" description="ANK" evidence="1">
    <location>
        <begin position="26"/>
        <end position="58"/>
    </location>
</feature>
<dbReference type="STRING" id="1220188.A0A4S3JA47"/>
<dbReference type="AlphaFoldDB" id="A0A4S3JA47"/>
<dbReference type="Proteomes" id="UP000308092">
    <property type="component" value="Unassembled WGS sequence"/>
</dbReference>